<gene>
    <name evidence="1" type="ORF">NUW58_g7470</name>
</gene>
<comment type="caution">
    <text evidence="1">The sequence shown here is derived from an EMBL/GenBank/DDBJ whole genome shotgun (WGS) entry which is preliminary data.</text>
</comment>
<reference evidence="1" key="1">
    <citation type="submission" date="2022-10" db="EMBL/GenBank/DDBJ databases">
        <title>Genome Sequence of Xylaria curta.</title>
        <authorList>
            <person name="Buettner E."/>
        </authorList>
    </citation>
    <scope>NUCLEOTIDE SEQUENCE</scope>
    <source>
        <strain evidence="1">Babe10</strain>
    </source>
</reference>
<evidence type="ECO:0000313" key="2">
    <source>
        <dbReference type="Proteomes" id="UP001143856"/>
    </source>
</evidence>
<accession>A0ACC1NIR8</accession>
<protein>
    <submittedName>
        <fullName evidence="1">Uncharacterized protein</fullName>
    </submittedName>
</protein>
<proteinExistence type="predicted"/>
<organism evidence="1 2">
    <name type="scientific">Xylaria curta</name>
    <dbReference type="NCBI Taxonomy" id="42375"/>
    <lineage>
        <taxon>Eukaryota</taxon>
        <taxon>Fungi</taxon>
        <taxon>Dikarya</taxon>
        <taxon>Ascomycota</taxon>
        <taxon>Pezizomycotina</taxon>
        <taxon>Sordariomycetes</taxon>
        <taxon>Xylariomycetidae</taxon>
        <taxon>Xylariales</taxon>
        <taxon>Xylariaceae</taxon>
        <taxon>Xylaria</taxon>
    </lineage>
</organism>
<keyword evidence="2" id="KW-1185">Reference proteome</keyword>
<dbReference type="Proteomes" id="UP001143856">
    <property type="component" value="Unassembled WGS sequence"/>
</dbReference>
<name>A0ACC1NIR8_9PEZI</name>
<dbReference type="EMBL" id="JAPDGR010001949">
    <property type="protein sequence ID" value="KAJ2978501.1"/>
    <property type="molecule type" value="Genomic_DNA"/>
</dbReference>
<evidence type="ECO:0000313" key="1">
    <source>
        <dbReference type="EMBL" id="KAJ2978501.1"/>
    </source>
</evidence>
<sequence>MDFTELLGTPETEPCVDIVTVHGLTRAGKQPWQDTDKRPKWLELKLFETSNVRVIIFNYEESGSGGFPVYTKRGIEMTAQMLLERVASWRKSDVECHRPLAFVSHDFGGTIVKQAMVFASMNPENRDFPVRFQHFDTLLQLWNEDSSTPKAVMFTYDPLDSRGIVGSISDKDTGIPIVLATLLVQAIAYILPGPNPWTGQSMCLNPSDVRKGSNIALLSFGFLSTSTSGSSIGDDQPTRIVQVLTECFDFSEFKPAILFIDPDQQLADIMEQADIPRFEHTSLDRQISDITNSSAVPRIQSLCWAQSGLQRMFDKVESQTGSHLILNVLERGGLHPLLTTPSANNATALNLTVLIRSGLYETRDVLSLFDQGELASDSGLVLIASLEALRREDTGLIKALPLSKLDGQQLKKALTLAVKCHAGSDAMAFLFSEAKDHLPLSHEFLSRLWPEGVDRRAVILRACRIELTDVLSRYSDNGISSNNAVLAAMQEACRTGIPSQELSSVWQILMSDMKICCLLPVPTAITEWFELYLGSLMVKTSTTSLIYYSASH</sequence>